<gene>
    <name evidence="2" type="ORF">KME60_09170</name>
</gene>
<dbReference type="InterPro" id="IPR002716">
    <property type="entry name" value="PIN_dom"/>
</dbReference>
<sequence>MVEAYFLDSSALLKRYVSETGTAWIQSLTAESSGNLLVVARIAWVEILSALARRQREGSISDNQASQILQAFRYHFDAQYQKVELLPAVTQMAGQLVSRHPLRAYDAVQLASALCILPQFSQANTMTYTFLTADQRLLAVAQAENLITDNPN</sequence>
<proteinExistence type="predicted"/>
<evidence type="ECO:0000313" key="2">
    <source>
        <dbReference type="EMBL" id="MBW4667587.1"/>
    </source>
</evidence>
<dbReference type="Pfam" id="PF01850">
    <property type="entry name" value="PIN"/>
    <property type="match status" value="1"/>
</dbReference>
<comment type="caution">
    <text evidence="2">The sequence shown here is derived from an EMBL/GenBank/DDBJ whole genome shotgun (WGS) entry which is preliminary data.</text>
</comment>
<reference evidence="2" key="2">
    <citation type="journal article" date="2022" name="Microbiol. Resour. Announc.">
        <title>Metagenome Sequencing to Explore Phylogenomics of Terrestrial Cyanobacteria.</title>
        <authorList>
            <person name="Ward R.D."/>
            <person name="Stajich J.E."/>
            <person name="Johansen J.R."/>
            <person name="Huntemann M."/>
            <person name="Clum A."/>
            <person name="Foster B."/>
            <person name="Foster B."/>
            <person name="Roux S."/>
            <person name="Palaniappan K."/>
            <person name="Varghese N."/>
            <person name="Mukherjee S."/>
            <person name="Reddy T.B.K."/>
            <person name="Daum C."/>
            <person name="Copeland A."/>
            <person name="Chen I.A."/>
            <person name="Ivanova N.N."/>
            <person name="Kyrpides N.C."/>
            <person name="Shapiro N."/>
            <person name="Eloe-Fadrosh E.A."/>
            <person name="Pietrasiak N."/>
        </authorList>
    </citation>
    <scope>NUCLEOTIDE SEQUENCE</scope>
    <source>
        <strain evidence="2">GSE-NOS-MK-12-04C</strain>
    </source>
</reference>
<dbReference type="CDD" id="cd09874">
    <property type="entry name" value="PIN_MT3492-like"/>
    <property type="match status" value="1"/>
</dbReference>
<organism evidence="2 3">
    <name type="scientific">Cyanomargarita calcarea GSE-NOS-MK-12-04C</name>
    <dbReference type="NCBI Taxonomy" id="2839659"/>
    <lineage>
        <taxon>Bacteria</taxon>
        <taxon>Bacillati</taxon>
        <taxon>Cyanobacteriota</taxon>
        <taxon>Cyanophyceae</taxon>
        <taxon>Nostocales</taxon>
        <taxon>Cyanomargaritaceae</taxon>
        <taxon>Cyanomargarita</taxon>
    </lineage>
</organism>
<evidence type="ECO:0000259" key="1">
    <source>
        <dbReference type="Pfam" id="PF01850"/>
    </source>
</evidence>
<protein>
    <submittedName>
        <fullName evidence="2">Type II toxin-antitoxin system VapC family toxin</fullName>
    </submittedName>
</protein>
<dbReference type="AlphaFoldDB" id="A0A951USB4"/>
<reference evidence="2" key="1">
    <citation type="submission" date="2021-05" db="EMBL/GenBank/DDBJ databases">
        <authorList>
            <person name="Pietrasiak N."/>
            <person name="Ward R."/>
            <person name="Stajich J.E."/>
            <person name="Kurbessoian T."/>
        </authorList>
    </citation>
    <scope>NUCLEOTIDE SEQUENCE</scope>
    <source>
        <strain evidence="2">GSE-NOS-MK-12-04C</strain>
    </source>
</reference>
<dbReference type="InterPro" id="IPR029060">
    <property type="entry name" value="PIN-like_dom_sf"/>
</dbReference>
<dbReference type="Gene3D" id="3.40.50.1010">
    <property type="entry name" value="5'-nuclease"/>
    <property type="match status" value="1"/>
</dbReference>
<dbReference type="SUPFAM" id="SSF88723">
    <property type="entry name" value="PIN domain-like"/>
    <property type="match status" value="1"/>
</dbReference>
<dbReference type="EMBL" id="JAHHGZ010000008">
    <property type="protein sequence ID" value="MBW4667587.1"/>
    <property type="molecule type" value="Genomic_DNA"/>
</dbReference>
<dbReference type="Proteomes" id="UP000729701">
    <property type="component" value="Unassembled WGS sequence"/>
</dbReference>
<accession>A0A951USB4</accession>
<feature type="domain" description="PIN" evidence="1">
    <location>
        <begin position="5"/>
        <end position="114"/>
    </location>
</feature>
<evidence type="ECO:0000313" key="3">
    <source>
        <dbReference type="Proteomes" id="UP000729701"/>
    </source>
</evidence>
<name>A0A951USB4_9CYAN</name>